<dbReference type="InParanoid" id="A0A3R7H9M8"/>
<organism evidence="1 2">
    <name type="scientific">Clonorchis sinensis</name>
    <name type="common">Chinese liver fluke</name>
    <dbReference type="NCBI Taxonomy" id="79923"/>
    <lineage>
        <taxon>Eukaryota</taxon>
        <taxon>Metazoa</taxon>
        <taxon>Spiralia</taxon>
        <taxon>Lophotrochozoa</taxon>
        <taxon>Platyhelminthes</taxon>
        <taxon>Trematoda</taxon>
        <taxon>Digenea</taxon>
        <taxon>Opisthorchiida</taxon>
        <taxon>Opisthorchiata</taxon>
        <taxon>Opisthorchiidae</taxon>
        <taxon>Clonorchis</taxon>
    </lineage>
</organism>
<reference evidence="1 2" key="1">
    <citation type="journal article" date="2018" name="Biotechnol. Adv.">
        <title>Improved genomic resources and new bioinformatic workflow for the carcinogenic parasite Clonorchis sinensis: Biotechnological implications.</title>
        <authorList>
            <person name="Wang D."/>
            <person name="Korhonen P.K."/>
            <person name="Gasser R.B."/>
            <person name="Young N.D."/>
        </authorList>
    </citation>
    <scope>NUCLEOTIDE SEQUENCE [LARGE SCALE GENOMIC DNA]</scope>
    <source>
        <strain evidence="1">Cs-k2</strain>
    </source>
</reference>
<dbReference type="EMBL" id="NIRI02000005">
    <property type="protein sequence ID" value="KAG5454592.1"/>
    <property type="molecule type" value="Genomic_DNA"/>
</dbReference>
<reference evidence="1 2" key="2">
    <citation type="journal article" date="2021" name="Genomics">
        <title>High-quality reference genome for Clonorchis sinensis.</title>
        <authorList>
            <person name="Young N.D."/>
            <person name="Stroehlein A.J."/>
            <person name="Kinkar L."/>
            <person name="Wang T."/>
            <person name="Sohn W.M."/>
            <person name="Chang B.C.H."/>
            <person name="Kaur P."/>
            <person name="Weisz D."/>
            <person name="Dudchenko O."/>
            <person name="Aiden E.L."/>
            <person name="Korhonen P.K."/>
            <person name="Gasser R.B."/>
        </authorList>
    </citation>
    <scope>NUCLEOTIDE SEQUENCE [LARGE SCALE GENOMIC DNA]</scope>
    <source>
        <strain evidence="1">Cs-k2</strain>
    </source>
</reference>
<evidence type="ECO:0000313" key="1">
    <source>
        <dbReference type="EMBL" id="KAG5454592.1"/>
    </source>
</evidence>
<evidence type="ECO:0000313" key="2">
    <source>
        <dbReference type="Proteomes" id="UP000286415"/>
    </source>
</evidence>
<sequence>MNKLRYNIAGKASKYGFCDVSQIKKRPALEPATLRGTSLVDAAPRQLRPMRVSSGVGLLMFLKGKLAGGELTHTLVNLAKGGQQCVSWNSLRYSLSPSISADYRLLVRQPETLETRAETAADVDNGTLRSMLATFWIKRRFYSIVADSLPTNSSYGGIRHKAVIMITIIVVTHLDYLSSLQHASPVSMCGADYEAPPIHDNLIQRRMTTSHTHNCIQYRLPSLRIVTARPVSMCEADYEASPIHGDLI</sequence>
<gene>
    <name evidence="1" type="ORF">CSKR_113931</name>
</gene>
<keyword evidence="2" id="KW-1185">Reference proteome</keyword>
<proteinExistence type="predicted"/>
<name>A0A3R7H9M8_CLOSI</name>
<comment type="caution">
    <text evidence="1">The sequence shown here is derived from an EMBL/GenBank/DDBJ whole genome shotgun (WGS) entry which is preliminary data.</text>
</comment>
<accession>A0A3R7H9M8</accession>
<dbReference type="Proteomes" id="UP000286415">
    <property type="component" value="Unassembled WGS sequence"/>
</dbReference>
<protein>
    <submittedName>
        <fullName evidence="1">Uncharacterized protein</fullName>
    </submittedName>
</protein>
<dbReference type="AlphaFoldDB" id="A0A3R7H9M8"/>